<keyword evidence="5" id="KW-1185">Reference proteome</keyword>
<gene>
    <name evidence="4" type="ORF">Q4528_16105</name>
</gene>
<feature type="non-terminal residue" evidence="4">
    <location>
        <position position="1"/>
    </location>
</feature>
<feature type="domain" description="MurNAc-LAA" evidence="3">
    <location>
        <begin position="3"/>
        <end position="75"/>
    </location>
</feature>
<accession>A0AAW7YZK0</accession>
<dbReference type="Proteomes" id="UP001170310">
    <property type="component" value="Unassembled WGS sequence"/>
</dbReference>
<dbReference type="EMBL" id="JAUOQO010000993">
    <property type="protein sequence ID" value="MDO6575633.1"/>
    <property type="molecule type" value="Genomic_DNA"/>
</dbReference>
<dbReference type="PANTHER" id="PTHR30404:SF6">
    <property type="entry name" value="N-ACETYLMURAMOYL-L-ALANINE AMIDASE AMIB"/>
    <property type="match status" value="1"/>
</dbReference>
<evidence type="ECO:0000313" key="4">
    <source>
        <dbReference type="EMBL" id="MDO6575633.1"/>
    </source>
</evidence>
<dbReference type="GO" id="GO:0009253">
    <property type="term" value="P:peptidoglycan catabolic process"/>
    <property type="evidence" value="ECO:0007669"/>
    <property type="project" value="InterPro"/>
</dbReference>
<evidence type="ECO:0000256" key="1">
    <source>
        <dbReference type="ARBA" id="ARBA00022801"/>
    </source>
</evidence>
<keyword evidence="2" id="KW-0961">Cell wall biogenesis/degradation</keyword>
<dbReference type="GO" id="GO:0071555">
    <property type="term" value="P:cell wall organization"/>
    <property type="evidence" value="ECO:0007669"/>
    <property type="project" value="UniProtKB-KW"/>
</dbReference>
<dbReference type="InterPro" id="IPR002508">
    <property type="entry name" value="MurNAc-LAA_cat"/>
</dbReference>
<evidence type="ECO:0000313" key="5">
    <source>
        <dbReference type="Proteomes" id="UP001170310"/>
    </source>
</evidence>
<dbReference type="InterPro" id="IPR050695">
    <property type="entry name" value="N-acetylmuramoyl_amidase_3"/>
</dbReference>
<feature type="non-terminal residue" evidence="4">
    <location>
        <position position="78"/>
    </location>
</feature>
<dbReference type="Pfam" id="PF01520">
    <property type="entry name" value="Amidase_3"/>
    <property type="match status" value="1"/>
</dbReference>
<organism evidence="4 5">
    <name type="scientific">Staphylococcus pasteuri_A</name>
    <dbReference type="NCBI Taxonomy" id="3062664"/>
    <lineage>
        <taxon>Bacteria</taxon>
        <taxon>Bacillati</taxon>
        <taxon>Bacillota</taxon>
        <taxon>Bacilli</taxon>
        <taxon>Bacillales</taxon>
        <taxon>Staphylococcaceae</taxon>
        <taxon>Staphylococcus</taxon>
    </lineage>
</organism>
<proteinExistence type="predicted"/>
<dbReference type="EC" id="3.5.1.28" evidence="4"/>
<dbReference type="PANTHER" id="PTHR30404">
    <property type="entry name" value="N-ACETYLMURAMOYL-L-ALANINE AMIDASE"/>
    <property type="match status" value="1"/>
</dbReference>
<dbReference type="GO" id="GO:0030288">
    <property type="term" value="C:outer membrane-bounded periplasmic space"/>
    <property type="evidence" value="ECO:0007669"/>
    <property type="project" value="TreeGrafter"/>
</dbReference>
<comment type="caution">
    <text evidence="4">The sequence shown here is derived from an EMBL/GenBank/DDBJ whole genome shotgun (WGS) entry which is preliminary data.</text>
</comment>
<name>A0AAW7YZK0_9STAP</name>
<evidence type="ECO:0000256" key="2">
    <source>
        <dbReference type="ARBA" id="ARBA00023316"/>
    </source>
</evidence>
<evidence type="ECO:0000259" key="3">
    <source>
        <dbReference type="Pfam" id="PF01520"/>
    </source>
</evidence>
<dbReference type="Gene3D" id="3.40.630.40">
    <property type="entry name" value="Zn-dependent exopeptidases"/>
    <property type="match status" value="1"/>
</dbReference>
<reference evidence="4" key="1">
    <citation type="submission" date="2023-07" db="EMBL/GenBank/DDBJ databases">
        <title>Genome content predicts the carbon catabolic preferences of heterotrophic bacteria.</title>
        <authorList>
            <person name="Gralka M."/>
        </authorList>
    </citation>
    <scope>NUCLEOTIDE SEQUENCE</scope>
    <source>
        <strain evidence="4">E2R20</strain>
    </source>
</reference>
<dbReference type="RefSeq" id="WP_303522783.1">
    <property type="nucleotide sequence ID" value="NZ_JAUOQO010000993.1"/>
</dbReference>
<dbReference type="SUPFAM" id="SSF53187">
    <property type="entry name" value="Zn-dependent exopeptidases"/>
    <property type="match status" value="1"/>
</dbReference>
<sequence>RRTYEKNITLAIAKRAQRLINQENGLKAVLVREGDYFVNLNKRSQIARKNKADFLVSIHADGFTSSQPNGASVWVVST</sequence>
<dbReference type="AlphaFoldDB" id="A0AAW7YZK0"/>
<protein>
    <submittedName>
        <fullName evidence="4">N-acetylmuramoyl-L-alanine amidase</fullName>
        <ecNumber evidence="4">3.5.1.28</ecNumber>
    </submittedName>
</protein>
<keyword evidence="1 4" id="KW-0378">Hydrolase</keyword>
<dbReference type="CDD" id="cd02696">
    <property type="entry name" value="MurNAc-LAA"/>
    <property type="match status" value="1"/>
</dbReference>
<dbReference type="GO" id="GO:0008745">
    <property type="term" value="F:N-acetylmuramoyl-L-alanine amidase activity"/>
    <property type="evidence" value="ECO:0007669"/>
    <property type="project" value="UniProtKB-EC"/>
</dbReference>